<accession>A0A0Q3QLE9</accession>
<sequence>MAQLNLLGAQRVKALTEILKEQEAAAIAEIKKEQLSHGKAELIVSSELGIKEYVTEIVAMEKRIEELNEFITPKTGGYYKITHGYNYGNTRSQYNEMLAKAQAAGTDKKIAAVKAEFKRKEQSLWLCETLEEAKAIVGIE</sequence>
<evidence type="ECO:0000313" key="2">
    <source>
        <dbReference type="Proteomes" id="UP000050996"/>
    </source>
</evidence>
<dbReference type="RefSeq" id="WP_056683772.1">
    <property type="nucleotide sequence ID" value="NZ_LJIX01000006.1"/>
</dbReference>
<keyword evidence="2" id="KW-1185">Reference proteome</keyword>
<dbReference type="Proteomes" id="UP000050996">
    <property type="component" value="Unassembled WGS sequence"/>
</dbReference>
<dbReference type="EMBL" id="LJIX01000006">
    <property type="protein sequence ID" value="KQL18825.1"/>
    <property type="molecule type" value="Genomic_DNA"/>
</dbReference>
<organism evidence="1 2">
    <name type="scientific">Cytobacillus solani</name>
    <dbReference type="NCBI Taxonomy" id="1637975"/>
    <lineage>
        <taxon>Bacteria</taxon>
        <taxon>Bacillati</taxon>
        <taxon>Bacillota</taxon>
        <taxon>Bacilli</taxon>
        <taxon>Bacillales</taxon>
        <taxon>Bacillaceae</taxon>
        <taxon>Cytobacillus</taxon>
    </lineage>
</organism>
<gene>
    <name evidence="1" type="ORF">AN957_09735</name>
</gene>
<proteinExistence type="predicted"/>
<name>A0A0Q3QLE9_9BACI</name>
<protein>
    <submittedName>
        <fullName evidence="1">Uncharacterized protein</fullName>
    </submittedName>
</protein>
<evidence type="ECO:0000313" key="1">
    <source>
        <dbReference type="EMBL" id="KQL18825.1"/>
    </source>
</evidence>
<reference evidence="1 2" key="1">
    <citation type="submission" date="2015-09" db="EMBL/GenBank/DDBJ databases">
        <title>Genome sequencing project for genomic taxonomy and phylogenomics of Bacillus-like bacteria.</title>
        <authorList>
            <person name="Liu B."/>
            <person name="Wang J."/>
            <person name="Zhu Y."/>
            <person name="Liu G."/>
            <person name="Chen Q."/>
            <person name="Chen Z."/>
            <person name="Lan J."/>
            <person name="Che J."/>
            <person name="Ge C."/>
            <person name="Shi H."/>
            <person name="Pan Z."/>
            <person name="Liu X."/>
        </authorList>
    </citation>
    <scope>NUCLEOTIDE SEQUENCE [LARGE SCALE GENOMIC DNA]</scope>
    <source>
        <strain evidence="1 2">FJAT-18043</strain>
    </source>
</reference>
<dbReference type="AlphaFoldDB" id="A0A0Q3QLE9"/>
<dbReference type="STRING" id="1637975.AN957_09735"/>
<comment type="caution">
    <text evidence="1">The sequence shown here is derived from an EMBL/GenBank/DDBJ whole genome shotgun (WGS) entry which is preliminary data.</text>
</comment>
<dbReference type="PATRIC" id="fig|1637975.4.peg.1726"/>